<dbReference type="PANTHER" id="PTHR10458:SF22">
    <property type="entry name" value="PEPTIDE DEFORMYLASE"/>
    <property type="match status" value="1"/>
</dbReference>
<dbReference type="GO" id="GO:0006412">
    <property type="term" value="P:translation"/>
    <property type="evidence" value="ECO:0007669"/>
    <property type="project" value="UniProtKB-UniRule"/>
</dbReference>
<protein>
    <recommendedName>
        <fullName evidence="2">Peptide deformylase</fullName>
        <shortName evidence="2">PDF</shortName>
        <ecNumber evidence="2">3.5.1.88</ecNumber>
    </recommendedName>
    <alternativeName>
        <fullName evidence="2">Polypeptide deformylase</fullName>
    </alternativeName>
</protein>
<feature type="binding site" evidence="2">
    <location>
        <position position="138"/>
    </location>
    <ligand>
        <name>Fe cation</name>
        <dbReference type="ChEBI" id="CHEBI:24875"/>
    </ligand>
</feature>
<dbReference type="NCBIfam" id="NF001159">
    <property type="entry name" value="PRK00150.1-3"/>
    <property type="match status" value="1"/>
</dbReference>
<evidence type="ECO:0000256" key="2">
    <source>
        <dbReference type="HAMAP-Rule" id="MF_00163"/>
    </source>
</evidence>
<dbReference type="InterPro" id="IPR036821">
    <property type="entry name" value="Peptide_deformylase_sf"/>
</dbReference>
<gene>
    <name evidence="2 3" type="primary">def</name>
    <name evidence="3" type="ORF">P0M35_00320</name>
</gene>
<dbReference type="NCBIfam" id="TIGR00079">
    <property type="entry name" value="pept_deformyl"/>
    <property type="match status" value="1"/>
</dbReference>
<comment type="similarity">
    <text evidence="1 2">Belongs to the polypeptide deformylase family.</text>
</comment>
<sequence length="180" mass="20725">MAIIPITVYGDKILRKKAKPVKAVDDNLIEKIRNMFDTMRNANGIGLAANQVGFTESLFVIDLEGVEGYEKFKPMVFINPEIILKSDETAIMEEGCLSLPLLRAEVERPEKIKVRYLDTDENIKEIEADDLFARVILHEYDHLIGKMIPDRVKEEIKKQLQPELEKIAKREIKIDYPITK</sequence>
<dbReference type="AlphaFoldDB" id="A0AAE3NXV1"/>
<reference evidence="3" key="1">
    <citation type="submission" date="2023-03" db="EMBL/GenBank/DDBJ databases">
        <title>Stygiobacter electus gen. nov., sp. nov., facultatively anaerobic thermotolerant bacterium of the class Ignavibacteria from a well of Yessentuki mineral water deposit.</title>
        <authorList>
            <person name="Podosokorskaya O.A."/>
            <person name="Elcheninov A.G."/>
            <person name="Petrova N.F."/>
            <person name="Zavarzina D.G."/>
            <person name="Kublanov I.V."/>
            <person name="Merkel A.Y."/>
        </authorList>
    </citation>
    <scope>NUCLEOTIDE SEQUENCE</scope>
    <source>
        <strain evidence="3">09-Me</strain>
    </source>
</reference>
<organism evidence="3 4">
    <name type="scientific">Stygiobacter electus</name>
    <dbReference type="NCBI Taxonomy" id="3032292"/>
    <lineage>
        <taxon>Bacteria</taxon>
        <taxon>Pseudomonadati</taxon>
        <taxon>Ignavibacteriota</taxon>
        <taxon>Ignavibacteria</taxon>
        <taxon>Ignavibacteriales</taxon>
        <taxon>Melioribacteraceae</taxon>
        <taxon>Stygiobacter</taxon>
    </lineage>
</organism>
<dbReference type="GO" id="GO:0046872">
    <property type="term" value="F:metal ion binding"/>
    <property type="evidence" value="ECO:0007669"/>
    <property type="project" value="UniProtKB-KW"/>
</dbReference>
<feature type="binding site" evidence="2">
    <location>
        <position position="142"/>
    </location>
    <ligand>
        <name>Fe cation</name>
        <dbReference type="ChEBI" id="CHEBI:24875"/>
    </ligand>
</feature>
<keyword evidence="2 3" id="KW-0378">Hydrolase</keyword>
<dbReference type="EMBL" id="JARGDL010000001">
    <property type="protein sequence ID" value="MDF1610579.1"/>
    <property type="molecule type" value="Genomic_DNA"/>
</dbReference>
<dbReference type="CDD" id="cd00487">
    <property type="entry name" value="Pep_deformylase"/>
    <property type="match status" value="1"/>
</dbReference>
<dbReference type="Pfam" id="PF01327">
    <property type="entry name" value="Pep_deformylase"/>
    <property type="match status" value="1"/>
</dbReference>
<feature type="binding site" evidence="2">
    <location>
        <position position="96"/>
    </location>
    <ligand>
        <name>Fe cation</name>
        <dbReference type="ChEBI" id="CHEBI:24875"/>
    </ligand>
</feature>
<proteinExistence type="inferred from homology"/>
<dbReference type="InterPro" id="IPR023635">
    <property type="entry name" value="Peptide_deformylase"/>
</dbReference>
<dbReference type="GO" id="GO:0042586">
    <property type="term" value="F:peptide deformylase activity"/>
    <property type="evidence" value="ECO:0007669"/>
    <property type="project" value="UniProtKB-UniRule"/>
</dbReference>
<dbReference type="Proteomes" id="UP001221302">
    <property type="component" value="Unassembled WGS sequence"/>
</dbReference>
<dbReference type="EC" id="3.5.1.88" evidence="2"/>
<keyword evidence="2" id="KW-0408">Iron</keyword>
<name>A0AAE3NXV1_9BACT</name>
<dbReference type="HAMAP" id="MF_00163">
    <property type="entry name" value="Pep_deformylase"/>
    <property type="match status" value="1"/>
</dbReference>
<comment type="caution">
    <text evidence="3">The sequence shown here is derived from an EMBL/GenBank/DDBJ whole genome shotgun (WGS) entry which is preliminary data.</text>
</comment>
<keyword evidence="4" id="KW-1185">Reference proteome</keyword>
<evidence type="ECO:0000313" key="3">
    <source>
        <dbReference type="EMBL" id="MDF1610579.1"/>
    </source>
</evidence>
<dbReference type="PIRSF" id="PIRSF004749">
    <property type="entry name" value="Pep_def"/>
    <property type="match status" value="1"/>
</dbReference>
<feature type="active site" evidence="2">
    <location>
        <position position="139"/>
    </location>
</feature>
<dbReference type="RefSeq" id="WP_321534344.1">
    <property type="nucleotide sequence ID" value="NZ_JARGDL010000001.1"/>
</dbReference>
<comment type="cofactor">
    <cofactor evidence="2">
        <name>Fe(2+)</name>
        <dbReference type="ChEBI" id="CHEBI:29033"/>
    </cofactor>
    <text evidence="2">Binds 1 Fe(2+) ion.</text>
</comment>
<keyword evidence="2" id="KW-0479">Metal-binding</keyword>
<evidence type="ECO:0000313" key="4">
    <source>
        <dbReference type="Proteomes" id="UP001221302"/>
    </source>
</evidence>
<keyword evidence="2" id="KW-0648">Protein biosynthesis</keyword>
<dbReference type="PRINTS" id="PR01576">
    <property type="entry name" value="PDEFORMYLASE"/>
</dbReference>
<evidence type="ECO:0000256" key="1">
    <source>
        <dbReference type="ARBA" id="ARBA00010759"/>
    </source>
</evidence>
<dbReference type="PANTHER" id="PTHR10458">
    <property type="entry name" value="PEPTIDE DEFORMYLASE"/>
    <property type="match status" value="1"/>
</dbReference>
<comment type="catalytic activity">
    <reaction evidence="2">
        <text>N-terminal N-formyl-L-methionyl-[peptide] + H2O = N-terminal L-methionyl-[peptide] + formate</text>
        <dbReference type="Rhea" id="RHEA:24420"/>
        <dbReference type="Rhea" id="RHEA-COMP:10639"/>
        <dbReference type="Rhea" id="RHEA-COMP:10640"/>
        <dbReference type="ChEBI" id="CHEBI:15377"/>
        <dbReference type="ChEBI" id="CHEBI:15740"/>
        <dbReference type="ChEBI" id="CHEBI:49298"/>
        <dbReference type="ChEBI" id="CHEBI:64731"/>
        <dbReference type="EC" id="3.5.1.88"/>
    </reaction>
</comment>
<comment type="function">
    <text evidence="2">Removes the formyl group from the N-terminal Met of newly synthesized proteins. Requires at least a dipeptide for an efficient rate of reaction. N-terminal L-methionine is a prerequisite for activity but the enzyme has broad specificity at other positions.</text>
</comment>
<dbReference type="SUPFAM" id="SSF56420">
    <property type="entry name" value="Peptide deformylase"/>
    <property type="match status" value="1"/>
</dbReference>
<dbReference type="Gene3D" id="3.90.45.10">
    <property type="entry name" value="Peptide deformylase"/>
    <property type="match status" value="1"/>
</dbReference>
<accession>A0AAE3NXV1</accession>